<keyword evidence="3" id="KW-1185">Reference proteome</keyword>
<evidence type="ECO:0000313" key="3">
    <source>
        <dbReference type="Proteomes" id="UP001595965"/>
    </source>
</evidence>
<gene>
    <name evidence="2" type="ORF">ACFO0K_05220</name>
</gene>
<sequence length="328" mass="35233">MNQGQERTFLGATIPRRSLFTLPLAVGGLSLAGCTPTSEREIPDEQSILAPDREPTPPGDLGAEEYTFFTEEQSRTIEAMVARIIPGDDADPGALQAGVPFYIDRKLDAFEAFAEPTYRHGPFAQGYEDGEEPPADPESVPVPEDQLYRYGYQAELGPQELYGLGLAGIDRLAQTRSGSMFADLDASQQDELLMVLDGVRQRSEGGGSGADPGADAGEDTGSSGPSEAQMDQAEDLFGDADPGSFFNTVRIDTIEGMFSDPAYGGNRNLAGWLLIGWPGAQRSYSPQEMMHGTDKQPTSMEGLIPMNPDRAGAGREALEQPRDGVHSH</sequence>
<comment type="caution">
    <text evidence="2">The sequence shown here is derived from an EMBL/GenBank/DDBJ whole genome shotgun (WGS) entry which is preliminary data.</text>
</comment>
<feature type="compositionally biased region" description="Low complexity" evidence="1">
    <location>
        <begin position="211"/>
        <end position="221"/>
    </location>
</feature>
<protein>
    <submittedName>
        <fullName evidence="2">Gluconate 2-dehydrogenase subunit 3 family protein</fullName>
        <ecNumber evidence="2">1.-.-.-</ecNumber>
    </submittedName>
</protein>
<dbReference type="PROSITE" id="PS51257">
    <property type="entry name" value="PROKAR_LIPOPROTEIN"/>
    <property type="match status" value="1"/>
</dbReference>
<dbReference type="EC" id="1.-.-.-" evidence="2"/>
<reference evidence="3" key="1">
    <citation type="journal article" date="2019" name="Int. J. Syst. Evol. Microbiol.">
        <title>The Global Catalogue of Microorganisms (GCM) 10K type strain sequencing project: providing services to taxonomists for standard genome sequencing and annotation.</title>
        <authorList>
            <consortium name="The Broad Institute Genomics Platform"/>
            <consortium name="The Broad Institute Genome Sequencing Center for Infectious Disease"/>
            <person name="Wu L."/>
            <person name="Ma J."/>
        </authorList>
    </citation>
    <scope>NUCLEOTIDE SEQUENCE [LARGE SCALE GENOMIC DNA]</scope>
    <source>
        <strain evidence="3">CGMCC 1.12125</strain>
    </source>
</reference>
<evidence type="ECO:0000256" key="1">
    <source>
        <dbReference type="SAM" id="MobiDB-lite"/>
    </source>
</evidence>
<feature type="region of interest" description="Disordered" evidence="1">
    <location>
        <begin position="36"/>
        <end position="59"/>
    </location>
</feature>
<feature type="compositionally biased region" description="Basic and acidic residues" evidence="1">
    <location>
        <begin position="312"/>
        <end position="328"/>
    </location>
</feature>
<name>A0ABV8XWX2_9MICC</name>
<dbReference type="RefSeq" id="WP_344228996.1">
    <property type="nucleotide sequence ID" value="NZ_BAAALH010000002.1"/>
</dbReference>
<dbReference type="Proteomes" id="UP001595965">
    <property type="component" value="Unassembled WGS sequence"/>
</dbReference>
<organism evidence="2 3">
    <name type="scientific">Citricoccus alkalitolerans</name>
    <dbReference type="NCBI Taxonomy" id="246603"/>
    <lineage>
        <taxon>Bacteria</taxon>
        <taxon>Bacillati</taxon>
        <taxon>Actinomycetota</taxon>
        <taxon>Actinomycetes</taxon>
        <taxon>Micrococcales</taxon>
        <taxon>Micrococcaceae</taxon>
        <taxon>Citricoccus</taxon>
    </lineage>
</organism>
<proteinExistence type="predicted"/>
<dbReference type="GO" id="GO:0016491">
    <property type="term" value="F:oxidoreductase activity"/>
    <property type="evidence" value="ECO:0007669"/>
    <property type="project" value="UniProtKB-KW"/>
</dbReference>
<feature type="region of interest" description="Disordered" evidence="1">
    <location>
        <begin position="287"/>
        <end position="328"/>
    </location>
</feature>
<dbReference type="InterPro" id="IPR027056">
    <property type="entry name" value="Gluconate_2DH_su3"/>
</dbReference>
<keyword evidence="2" id="KW-0560">Oxidoreductase</keyword>
<evidence type="ECO:0000313" key="2">
    <source>
        <dbReference type="EMBL" id="MFC4429077.1"/>
    </source>
</evidence>
<dbReference type="Pfam" id="PF13618">
    <property type="entry name" value="Gluconate_2-dh3"/>
    <property type="match status" value="1"/>
</dbReference>
<dbReference type="EMBL" id="JBHSEN010000001">
    <property type="protein sequence ID" value="MFC4429077.1"/>
    <property type="molecule type" value="Genomic_DNA"/>
</dbReference>
<feature type="region of interest" description="Disordered" evidence="1">
    <location>
        <begin position="201"/>
        <end position="229"/>
    </location>
</feature>
<accession>A0ABV8XWX2</accession>